<evidence type="ECO:0000313" key="1">
    <source>
        <dbReference type="EMBL" id="KKL16245.1"/>
    </source>
</evidence>
<feature type="non-terminal residue" evidence="1">
    <location>
        <position position="1"/>
    </location>
</feature>
<comment type="caution">
    <text evidence="1">The sequence shown here is derived from an EMBL/GenBank/DDBJ whole genome shotgun (WGS) entry which is preliminary data.</text>
</comment>
<proteinExistence type="predicted"/>
<organism evidence="1">
    <name type="scientific">marine sediment metagenome</name>
    <dbReference type="NCBI Taxonomy" id="412755"/>
    <lineage>
        <taxon>unclassified sequences</taxon>
        <taxon>metagenomes</taxon>
        <taxon>ecological metagenomes</taxon>
    </lineage>
</organism>
<reference evidence="1" key="1">
    <citation type="journal article" date="2015" name="Nature">
        <title>Complex archaea that bridge the gap between prokaryotes and eukaryotes.</title>
        <authorList>
            <person name="Spang A."/>
            <person name="Saw J.H."/>
            <person name="Jorgensen S.L."/>
            <person name="Zaremba-Niedzwiedzka K."/>
            <person name="Martijn J."/>
            <person name="Lind A.E."/>
            <person name="van Eijk R."/>
            <person name="Schleper C."/>
            <person name="Guy L."/>
            <person name="Ettema T.J."/>
        </authorList>
    </citation>
    <scope>NUCLEOTIDE SEQUENCE</scope>
</reference>
<dbReference type="EMBL" id="LAZR01039742">
    <property type="protein sequence ID" value="KKL16245.1"/>
    <property type="molecule type" value="Genomic_DNA"/>
</dbReference>
<accession>A0A0F9B3Q4</accession>
<gene>
    <name evidence="1" type="ORF">LCGC14_2497520</name>
</gene>
<protein>
    <submittedName>
        <fullName evidence="1">Uncharacterized protein</fullName>
    </submittedName>
</protein>
<name>A0A0F9B3Q4_9ZZZZ</name>
<dbReference type="AlphaFoldDB" id="A0A0F9B3Q4"/>
<sequence>IGFSARVSLTLFVATHVIILTSDLSTGSLTGPLHRKDCVSIILRYRLQLLERVSTQTEPKWSA</sequence>